<protein>
    <recommendedName>
        <fullName evidence="4">Response regulatory domain-containing protein</fullName>
    </recommendedName>
</protein>
<organism evidence="2 3">
    <name type="scientific">Datura stramonium</name>
    <name type="common">Jimsonweed</name>
    <name type="synonym">Common thornapple</name>
    <dbReference type="NCBI Taxonomy" id="4076"/>
    <lineage>
        <taxon>Eukaryota</taxon>
        <taxon>Viridiplantae</taxon>
        <taxon>Streptophyta</taxon>
        <taxon>Embryophyta</taxon>
        <taxon>Tracheophyta</taxon>
        <taxon>Spermatophyta</taxon>
        <taxon>Magnoliopsida</taxon>
        <taxon>eudicotyledons</taxon>
        <taxon>Gunneridae</taxon>
        <taxon>Pentapetalae</taxon>
        <taxon>asterids</taxon>
        <taxon>lamiids</taxon>
        <taxon>Solanales</taxon>
        <taxon>Solanaceae</taxon>
        <taxon>Solanoideae</taxon>
        <taxon>Datureae</taxon>
        <taxon>Datura</taxon>
    </lineage>
</organism>
<dbReference type="EMBL" id="JACEIK010003684">
    <property type="protein sequence ID" value="MCD9642687.1"/>
    <property type="molecule type" value="Genomic_DNA"/>
</dbReference>
<evidence type="ECO:0008006" key="4">
    <source>
        <dbReference type="Google" id="ProtNLM"/>
    </source>
</evidence>
<feature type="region of interest" description="Disordered" evidence="1">
    <location>
        <begin position="74"/>
        <end position="142"/>
    </location>
</feature>
<sequence>MIINAHSPDRLSFQLLDQAMTLDIISLFVCDEYNELLAKKALSEGAYLYLKKPLDKKILKYLRQFVLRKKIQREKMREGSEKNRDQMNVDDIDKNNIVGNNEEQSGEEKKLSSTEELSNNIPEAENGTVSNEKYKLRRKRDRKSIKKINVGERQTSAINSAARQKFCTEWTENLHAKFMKVVQTTW</sequence>
<keyword evidence="3" id="KW-1185">Reference proteome</keyword>
<evidence type="ECO:0000313" key="2">
    <source>
        <dbReference type="EMBL" id="MCD9642687.1"/>
    </source>
</evidence>
<comment type="caution">
    <text evidence="2">The sequence shown here is derived from an EMBL/GenBank/DDBJ whole genome shotgun (WGS) entry which is preliminary data.</text>
</comment>
<evidence type="ECO:0000313" key="3">
    <source>
        <dbReference type="Proteomes" id="UP000823775"/>
    </source>
</evidence>
<reference evidence="2 3" key="1">
    <citation type="journal article" date="2021" name="BMC Genomics">
        <title>Datura genome reveals duplications of psychoactive alkaloid biosynthetic genes and high mutation rate following tissue culture.</title>
        <authorList>
            <person name="Rajewski A."/>
            <person name="Carter-House D."/>
            <person name="Stajich J."/>
            <person name="Litt A."/>
        </authorList>
    </citation>
    <scope>NUCLEOTIDE SEQUENCE [LARGE SCALE GENOMIC DNA]</scope>
    <source>
        <strain evidence="2">AR-01</strain>
    </source>
</reference>
<gene>
    <name evidence="2" type="ORF">HAX54_029594</name>
</gene>
<dbReference type="Proteomes" id="UP000823775">
    <property type="component" value="Unassembled WGS sequence"/>
</dbReference>
<accession>A0ABS8V8D2</accession>
<name>A0ABS8V8D2_DATST</name>
<feature type="compositionally biased region" description="Basic and acidic residues" evidence="1">
    <location>
        <begin position="74"/>
        <end position="94"/>
    </location>
</feature>
<evidence type="ECO:0000256" key="1">
    <source>
        <dbReference type="SAM" id="MobiDB-lite"/>
    </source>
</evidence>
<proteinExistence type="predicted"/>